<dbReference type="EMBL" id="WJXA01000009">
    <property type="protein sequence ID" value="KAF7132576.1"/>
    <property type="molecule type" value="Genomic_DNA"/>
</dbReference>
<gene>
    <name evidence="2" type="ORF">RHSIM_Rhsim09G0042600</name>
</gene>
<reference evidence="2" key="1">
    <citation type="submission" date="2019-11" db="EMBL/GenBank/DDBJ databases">
        <authorList>
            <person name="Liu Y."/>
            <person name="Hou J."/>
            <person name="Li T.-Q."/>
            <person name="Guan C.-H."/>
            <person name="Wu X."/>
            <person name="Wu H.-Z."/>
            <person name="Ling F."/>
            <person name="Zhang R."/>
            <person name="Shi X.-G."/>
            <person name="Ren J.-P."/>
            <person name="Chen E.-F."/>
            <person name="Sun J.-M."/>
        </authorList>
    </citation>
    <scope>NUCLEOTIDE SEQUENCE</scope>
    <source>
        <strain evidence="2">Adult_tree_wgs_1</strain>
        <tissue evidence="2">Leaves</tissue>
    </source>
</reference>
<sequence length="101" mass="10963">MDTKTSSEIPACHLCILHLFTKKQISEGLPFKYYDLKVEGGAEAVKGSRMPAETSPVAAKRSYYDLKVEGGAEAVKGSRLPAETSPVAAKRSSYPRRDCPS</sequence>
<accession>A0A834GI86</accession>
<protein>
    <submittedName>
        <fullName evidence="2">Uncharacterized protein</fullName>
    </submittedName>
</protein>
<evidence type="ECO:0000256" key="1">
    <source>
        <dbReference type="SAM" id="MobiDB-lite"/>
    </source>
</evidence>
<dbReference type="Proteomes" id="UP000626092">
    <property type="component" value="Unassembled WGS sequence"/>
</dbReference>
<comment type="caution">
    <text evidence="2">The sequence shown here is derived from an EMBL/GenBank/DDBJ whole genome shotgun (WGS) entry which is preliminary data.</text>
</comment>
<proteinExistence type="predicted"/>
<evidence type="ECO:0000313" key="3">
    <source>
        <dbReference type="Proteomes" id="UP000626092"/>
    </source>
</evidence>
<keyword evidence="3" id="KW-1185">Reference proteome</keyword>
<name>A0A834GI86_RHOSS</name>
<dbReference type="AlphaFoldDB" id="A0A834GI86"/>
<organism evidence="2 3">
    <name type="scientific">Rhododendron simsii</name>
    <name type="common">Sims's rhododendron</name>
    <dbReference type="NCBI Taxonomy" id="118357"/>
    <lineage>
        <taxon>Eukaryota</taxon>
        <taxon>Viridiplantae</taxon>
        <taxon>Streptophyta</taxon>
        <taxon>Embryophyta</taxon>
        <taxon>Tracheophyta</taxon>
        <taxon>Spermatophyta</taxon>
        <taxon>Magnoliopsida</taxon>
        <taxon>eudicotyledons</taxon>
        <taxon>Gunneridae</taxon>
        <taxon>Pentapetalae</taxon>
        <taxon>asterids</taxon>
        <taxon>Ericales</taxon>
        <taxon>Ericaceae</taxon>
        <taxon>Ericoideae</taxon>
        <taxon>Rhodoreae</taxon>
        <taxon>Rhododendron</taxon>
    </lineage>
</organism>
<evidence type="ECO:0000313" key="2">
    <source>
        <dbReference type="EMBL" id="KAF7132576.1"/>
    </source>
</evidence>
<feature type="region of interest" description="Disordered" evidence="1">
    <location>
        <begin position="77"/>
        <end position="101"/>
    </location>
</feature>
<dbReference type="OrthoDB" id="10512661at2759"/>